<keyword evidence="4" id="KW-1185">Reference proteome</keyword>
<name>A0A218ZG73_9HELO</name>
<proteinExistence type="predicted"/>
<evidence type="ECO:0000313" key="4">
    <source>
        <dbReference type="Proteomes" id="UP000242519"/>
    </source>
</evidence>
<organism evidence="3 4">
    <name type="scientific">Diplocarpon coronariae</name>
    <dbReference type="NCBI Taxonomy" id="2795749"/>
    <lineage>
        <taxon>Eukaryota</taxon>
        <taxon>Fungi</taxon>
        <taxon>Dikarya</taxon>
        <taxon>Ascomycota</taxon>
        <taxon>Pezizomycotina</taxon>
        <taxon>Leotiomycetes</taxon>
        <taxon>Helotiales</taxon>
        <taxon>Drepanopezizaceae</taxon>
        <taxon>Diplocarpon</taxon>
    </lineage>
</organism>
<reference evidence="3 4" key="1">
    <citation type="submission" date="2017-04" db="EMBL/GenBank/DDBJ databases">
        <title>Draft genome sequence of Marssonina coronaria NL1: causal agent of apple blotch.</title>
        <authorList>
            <person name="Cheng Q."/>
        </authorList>
    </citation>
    <scope>NUCLEOTIDE SEQUENCE [LARGE SCALE GENOMIC DNA]</scope>
    <source>
        <strain evidence="3 4">NL1</strain>
    </source>
</reference>
<evidence type="ECO:0000256" key="2">
    <source>
        <dbReference type="SAM" id="SignalP"/>
    </source>
</evidence>
<protein>
    <submittedName>
        <fullName evidence="3">Uncharacterized protein</fullName>
    </submittedName>
</protein>
<dbReference type="AlphaFoldDB" id="A0A218ZG73"/>
<accession>A0A218ZG73</accession>
<comment type="caution">
    <text evidence="3">The sequence shown here is derived from an EMBL/GenBank/DDBJ whole genome shotgun (WGS) entry which is preliminary data.</text>
</comment>
<feature type="signal peptide" evidence="2">
    <location>
        <begin position="1"/>
        <end position="20"/>
    </location>
</feature>
<feature type="region of interest" description="Disordered" evidence="1">
    <location>
        <begin position="437"/>
        <end position="484"/>
    </location>
</feature>
<evidence type="ECO:0000313" key="3">
    <source>
        <dbReference type="EMBL" id="OWP06968.1"/>
    </source>
</evidence>
<keyword evidence="2" id="KW-0732">Signal</keyword>
<gene>
    <name evidence="3" type="ORF">B2J93_7702</name>
</gene>
<dbReference type="OrthoDB" id="2129641at2759"/>
<dbReference type="EMBL" id="MZNU01000022">
    <property type="protein sequence ID" value="OWP06968.1"/>
    <property type="molecule type" value="Genomic_DNA"/>
</dbReference>
<sequence>MKCSILSLVCGFLCALSVLGQVPYDPSPFNIIGTINSMSLDAGGALAGGSITVDGQKIVVPKNLLATLPSITVAWGELFKDGAANLPGSISWEANVIGNRVNGQFIAGLVYIAQRSTQIVQGFITAIDPSTGHFKLNGGATGFGGTDCVINDPVGRYGRAYTANPLWTADPDSPSIHSQNGFPMCIPRGTSDPLCPSKNRPVDAAGVPLRVYTFKDPASITSTDPDARIAAPLLVGDYVEVSGTFTGGGLLEVFSLNANLQFLTAPGKKPVYLWVEEAIFGVVTTQGGENGETRAVAWTSDPTTPIQWFAMDVDACSGNVTERNLVLQQPTTKVPIGRVVYRLGKTDASPATRQVGFRATTGTTVTSNGITAGQYFQPIFSYTFPELTSFGTPVFPNLFDVIPYLAKGSGPYSPGTFGVSPPASEVLVGQLSPWPGSSAPATTSCPPRPTVAPVTTASAASTIDSTNPSSVNDIPAPDPTTAAPTTLATATSAAPASTSIVPKDIITVLSASQSSSRGVTTVACSASSNNANAKLFMAVAGPNPITATAMTKSGTTFSLSISVKGKGTSVTITSQFGGSTTVAI</sequence>
<feature type="compositionally biased region" description="Low complexity" evidence="1">
    <location>
        <begin position="451"/>
        <end position="466"/>
    </location>
</feature>
<feature type="chain" id="PRO_5013324556" evidence="2">
    <location>
        <begin position="21"/>
        <end position="584"/>
    </location>
</feature>
<dbReference type="Proteomes" id="UP000242519">
    <property type="component" value="Unassembled WGS sequence"/>
</dbReference>
<dbReference type="InParanoid" id="A0A218ZG73"/>
<evidence type="ECO:0000256" key="1">
    <source>
        <dbReference type="SAM" id="MobiDB-lite"/>
    </source>
</evidence>